<name>A0ABT2S1A7_9FIRM</name>
<dbReference type="Proteomes" id="UP001652461">
    <property type="component" value="Unassembled WGS sequence"/>
</dbReference>
<sequence length="144" mass="16900">MVMEIEFPRKLQLAYHAVCRPLCKRLDLPQTAFDILMFFGNNPKYRTARDVVEIRNIKANLVSVNVERLVREGYLERHSVAGDRRKMELLCTEKAKPVILEGRAVQQDFREKLLDGMEEETQRIFQRALKDMEHNIEEILKGAQ</sequence>
<evidence type="ECO:0000259" key="4">
    <source>
        <dbReference type="Pfam" id="PF12802"/>
    </source>
</evidence>
<evidence type="ECO:0000313" key="5">
    <source>
        <dbReference type="EMBL" id="MCU6698227.1"/>
    </source>
</evidence>
<comment type="caution">
    <text evidence="5">The sequence shown here is derived from an EMBL/GenBank/DDBJ whole genome shotgun (WGS) entry which is preliminary data.</text>
</comment>
<gene>
    <name evidence="5" type="ORF">OCV63_15205</name>
</gene>
<dbReference type="SUPFAM" id="SSF46785">
    <property type="entry name" value="Winged helix' DNA-binding domain"/>
    <property type="match status" value="1"/>
</dbReference>
<evidence type="ECO:0000256" key="2">
    <source>
        <dbReference type="ARBA" id="ARBA00023125"/>
    </source>
</evidence>
<dbReference type="Gene3D" id="1.10.10.10">
    <property type="entry name" value="Winged helix-like DNA-binding domain superfamily/Winged helix DNA-binding domain"/>
    <property type="match status" value="1"/>
</dbReference>
<protein>
    <submittedName>
        <fullName evidence="5">MarR family transcriptional regulator</fullName>
    </submittedName>
</protein>
<organism evidence="5 6">
    <name type="scientific">Laedolimicola ammoniilytica</name>
    <dbReference type="NCBI Taxonomy" id="2981771"/>
    <lineage>
        <taxon>Bacteria</taxon>
        <taxon>Bacillati</taxon>
        <taxon>Bacillota</taxon>
        <taxon>Clostridia</taxon>
        <taxon>Lachnospirales</taxon>
        <taxon>Lachnospiraceae</taxon>
        <taxon>Laedolimicola</taxon>
    </lineage>
</organism>
<reference evidence="5 6" key="1">
    <citation type="journal article" date="2021" name="ISME Commun">
        <title>Automated analysis of genomic sequences facilitates high-throughput and comprehensive description of bacteria.</title>
        <authorList>
            <person name="Hitch T.C.A."/>
        </authorList>
    </citation>
    <scope>NUCLEOTIDE SEQUENCE [LARGE SCALE GENOMIC DNA]</scope>
    <source>
        <strain evidence="5 6">Sanger_04</strain>
    </source>
</reference>
<dbReference type="InterPro" id="IPR036388">
    <property type="entry name" value="WH-like_DNA-bd_sf"/>
</dbReference>
<evidence type="ECO:0000313" key="6">
    <source>
        <dbReference type="Proteomes" id="UP001652461"/>
    </source>
</evidence>
<dbReference type="InterPro" id="IPR000835">
    <property type="entry name" value="HTH_MarR-typ"/>
</dbReference>
<dbReference type="PANTHER" id="PTHR42756">
    <property type="entry name" value="TRANSCRIPTIONAL REGULATOR, MARR"/>
    <property type="match status" value="1"/>
</dbReference>
<dbReference type="EMBL" id="JAOQKC010000027">
    <property type="protein sequence ID" value="MCU6698227.1"/>
    <property type="molecule type" value="Genomic_DNA"/>
</dbReference>
<dbReference type="PANTHER" id="PTHR42756:SF1">
    <property type="entry name" value="TRANSCRIPTIONAL REPRESSOR OF EMRAB OPERON"/>
    <property type="match status" value="1"/>
</dbReference>
<evidence type="ECO:0000256" key="3">
    <source>
        <dbReference type="ARBA" id="ARBA00023163"/>
    </source>
</evidence>
<accession>A0ABT2S1A7</accession>
<keyword evidence="2" id="KW-0238">DNA-binding</keyword>
<proteinExistence type="predicted"/>
<evidence type="ECO:0000256" key="1">
    <source>
        <dbReference type="ARBA" id="ARBA00023015"/>
    </source>
</evidence>
<dbReference type="Pfam" id="PF12802">
    <property type="entry name" value="MarR_2"/>
    <property type="match status" value="1"/>
</dbReference>
<keyword evidence="3" id="KW-0804">Transcription</keyword>
<keyword evidence="6" id="KW-1185">Reference proteome</keyword>
<dbReference type="InterPro" id="IPR036390">
    <property type="entry name" value="WH_DNA-bd_sf"/>
</dbReference>
<feature type="domain" description="HTH marR-type" evidence="4">
    <location>
        <begin position="27"/>
        <end position="85"/>
    </location>
</feature>
<keyword evidence="1" id="KW-0805">Transcription regulation</keyword>